<name>A0A368XQ67_9BURK</name>
<evidence type="ECO:0000256" key="3">
    <source>
        <dbReference type="ARBA" id="ARBA00012438"/>
    </source>
</evidence>
<evidence type="ECO:0000259" key="15">
    <source>
        <dbReference type="PROSITE" id="PS50885"/>
    </source>
</evidence>
<keyword evidence="10 13" id="KW-1133">Transmembrane helix</keyword>
<accession>A0A368XQ67</accession>
<dbReference type="OrthoDB" id="8554694at2"/>
<dbReference type="EC" id="2.7.13.3" evidence="3"/>
<dbReference type="SUPFAM" id="SSF55874">
    <property type="entry name" value="ATPase domain of HSP90 chaperone/DNA topoisomerase II/histidine kinase"/>
    <property type="match status" value="1"/>
</dbReference>
<reference evidence="16 17" key="1">
    <citation type="submission" date="2018-07" db="EMBL/GenBank/DDBJ databases">
        <title>Genomic Encyclopedia of Type Strains, Phase IV (KMG-IV): sequencing the most valuable type-strain genomes for metagenomic binning, comparative biology and taxonomic classification.</title>
        <authorList>
            <person name="Goeker M."/>
        </authorList>
    </citation>
    <scope>NUCLEOTIDE SEQUENCE [LARGE SCALE GENOMIC DNA]</scope>
    <source>
        <strain evidence="16 17">DSM 21634</strain>
    </source>
</reference>
<dbReference type="InterPro" id="IPR050428">
    <property type="entry name" value="TCS_sensor_his_kinase"/>
</dbReference>
<feature type="transmembrane region" description="Helical" evidence="13">
    <location>
        <begin position="153"/>
        <end position="175"/>
    </location>
</feature>
<comment type="catalytic activity">
    <reaction evidence="1">
        <text>ATP + protein L-histidine = ADP + protein N-phospho-L-histidine.</text>
        <dbReference type="EC" id="2.7.13.3"/>
    </reaction>
</comment>
<dbReference type="SMART" id="SM00388">
    <property type="entry name" value="HisKA"/>
    <property type="match status" value="1"/>
</dbReference>
<dbReference type="PANTHER" id="PTHR45436">
    <property type="entry name" value="SENSOR HISTIDINE KINASE YKOH"/>
    <property type="match status" value="1"/>
</dbReference>
<keyword evidence="6 13" id="KW-0812">Transmembrane</keyword>
<evidence type="ECO:0000256" key="4">
    <source>
        <dbReference type="ARBA" id="ARBA00022553"/>
    </source>
</evidence>
<evidence type="ECO:0000256" key="10">
    <source>
        <dbReference type="ARBA" id="ARBA00022989"/>
    </source>
</evidence>
<comment type="caution">
    <text evidence="16">The sequence shown here is derived from an EMBL/GenBank/DDBJ whole genome shotgun (WGS) entry which is preliminary data.</text>
</comment>
<keyword evidence="12 13" id="KW-0472">Membrane</keyword>
<evidence type="ECO:0000256" key="2">
    <source>
        <dbReference type="ARBA" id="ARBA00004141"/>
    </source>
</evidence>
<evidence type="ECO:0000256" key="7">
    <source>
        <dbReference type="ARBA" id="ARBA00022741"/>
    </source>
</evidence>
<dbReference type="PROSITE" id="PS50109">
    <property type="entry name" value="HIS_KIN"/>
    <property type="match status" value="1"/>
</dbReference>
<protein>
    <recommendedName>
        <fullName evidence="3">histidine kinase</fullName>
        <ecNumber evidence="3">2.7.13.3</ecNumber>
    </recommendedName>
</protein>
<dbReference type="AlphaFoldDB" id="A0A368XQ67"/>
<dbReference type="GO" id="GO:0005886">
    <property type="term" value="C:plasma membrane"/>
    <property type="evidence" value="ECO:0007669"/>
    <property type="project" value="TreeGrafter"/>
</dbReference>
<keyword evidence="4" id="KW-0597">Phosphoprotein</keyword>
<keyword evidence="11" id="KW-0902">Two-component regulatory system</keyword>
<organism evidence="16 17">
    <name type="scientific">Pseudorhodoferax soli</name>
    <dbReference type="NCBI Taxonomy" id="545864"/>
    <lineage>
        <taxon>Bacteria</taxon>
        <taxon>Pseudomonadati</taxon>
        <taxon>Pseudomonadota</taxon>
        <taxon>Betaproteobacteria</taxon>
        <taxon>Burkholderiales</taxon>
        <taxon>Comamonadaceae</taxon>
    </lineage>
</organism>
<dbReference type="Gene3D" id="3.30.565.10">
    <property type="entry name" value="Histidine kinase-like ATPase, C-terminal domain"/>
    <property type="match status" value="1"/>
</dbReference>
<dbReference type="InterPro" id="IPR005467">
    <property type="entry name" value="His_kinase_dom"/>
</dbReference>
<dbReference type="EMBL" id="QPJK01000008">
    <property type="protein sequence ID" value="RCW68164.1"/>
    <property type="molecule type" value="Genomic_DNA"/>
</dbReference>
<keyword evidence="17" id="KW-1185">Reference proteome</keyword>
<dbReference type="SMART" id="SM00387">
    <property type="entry name" value="HATPase_c"/>
    <property type="match status" value="1"/>
</dbReference>
<dbReference type="SUPFAM" id="SSF47384">
    <property type="entry name" value="Homodimeric domain of signal transducing histidine kinase"/>
    <property type="match status" value="1"/>
</dbReference>
<dbReference type="InterPro" id="IPR003661">
    <property type="entry name" value="HisK_dim/P_dom"/>
</dbReference>
<evidence type="ECO:0000256" key="12">
    <source>
        <dbReference type="ARBA" id="ARBA00023136"/>
    </source>
</evidence>
<dbReference type="Pfam" id="PF02518">
    <property type="entry name" value="HATPase_c"/>
    <property type="match status" value="1"/>
</dbReference>
<dbReference type="InterPro" id="IPR003594">
    <property type="entry name" value="HATPase_dom"/>
</dbReference>
<dbReference type="CDD" id="cd00082">
    <property type="entry name" value="HisKA"/>
    <property type="match status" value="1"/>
</dbReference>
<evidence type="ECO:0000256" key="1">
    <source>
        <dbReference type="ARBA" id="ARBA00000085"/>
    </source>
</evidence>
<proteinExistence type="predicted"/>
<dbReference type="RefSeq" id="WP_114470688.1">
    <property type="nucleotide sequence ID" value="NZ_QPJK01000008.1"/>
</dbReference>
<evidence type="ECO:0000259" key="14">
    <source>
        <dbReference type="PROSITE" id="PS50109"/>
    </source>
</evidence>
<dbReference type="InterPro" id="IPR036890">
    <property type="entry name" value="HATPase_C_sf"/>
</dbReference>
<gene>
    <name evidence="16" type="ORF">DES41_108346</name>
</gene>
<dbReference type="Proteomes" id="UP000252884">
    <property type="component" value="Unassembled WGS sequence"/>
</dbReference>
<keyword evidence="9" id="KW-0067">ATP-binding</keyword>
<dbReference type="InterPro" id="IPR003660">
    <property type="entry name" value="HAMP_dom"/>
</dbReference>
<evidence type="ECO:0000313" key="17">
    <source>
        <dbReference type="Proteomes" id="UP000252884"/>
    </source>
</evidence>
<feature type="domain" description="HAMP" evidence="15">
    <location>
        <begin position="176"/>
        <end position="228"/>
    </location>
</feature>
<evidence type="ECO:0000313" key="16">
    <source>
        <dbReference type="EMBL" id="RCW68164.1"/>
    </source>
</evidence>
<dbReference type="GO" id="GO:0005524">
    <property type="term" value="F:ATP binding"/>
    <property type="evidence" value="ECO:0007669"/>
    <property type="project" value="UniProtKB-KW"/>
</dbReference>
<feature type="transmembrane region" description="Helical" evidence="13">
    <location>
        <begin position="7"/>
        <end position="31"/>
    </location>
</feature>
<evidence type="ECO:0000256" key="9">
    <source>
        <dbReference type="ARBA" id="ARBA00022840"/>
    </source>
</evidence>
<evidence type="ECO:0000256" key="6">
    <source>
        <dbReference type="ARBA" id="ARBA00022692"/>
    </source>
</evidence>
<dbReference type="PANTHER" id="PTHR45436:SF14">
    <property type="entry name" value="SENSOR PROTEIN QSEC"/>
    <property type="match status" value="1"/>
</dbReference>
<evidence type="ECO:0000256" key="5">
    <source>
        <dbReference type="ARBA" id="ARBA00022679"/>
    </source>
</evidence>
<evidence type="ECO:0000256" key="13">
    <source>
        <dbReference type="SAM" id="Phobius"/>
    </source>
</evidence>
<dbReference type="GO" id="GO:0000155">
    <property type="term" value="F:phosphorelay sensor kinase activity"/>
    <property type="evidence" value="ECO:0007669"/>
    <property type="project" value="InterPro"/>
</dbReference>
<evidence type="ECO:0000256" key="8">
    <source>
        <dbReference type="ARBA" id="ARBA00022777"/>
    </source>
</evidence>
<dbReference type="Gene3D" id="1.10.287.130">
    <property type="match status" value="1"/>
</dbReference>
<dbReference type="InterPro" id="IPR004358">
    <property type="entry name" value="Sig_transdc_His_kin-like_C"/>
</dbReference>
<dbReference type="Pfam" id="PF00512">
    <property type="entry name" value="HisKA"/>
    <property type="match status" value="1"/>
</dbReference>
<keyword evidence="5" id="KW-0808">Transferase</keyword>
<dbReference type="InterPro" id="IPR036097">
    <property type="entry name" value="HisK_dim/P_sf"/>
</dbReference>
<feature type="domain" description="Histidine kinase" evidence="14">
    <location>
        <begin position="236"/>
        <end position="452"/>
    </location>
</feature>
<dbReference type="PRINTS" id="PR00344">
    <property type="entry name" value="BCTRLSENSOR"/>
</dbReference>
<comment type="subcellular location">
    <subcellularLocation>
        <location evidence="2">Membrane</location>
        <topology evidence="2">Multi-pass membrane protein</topology>
    </subcellularLocation>
</comment>
<keyword evidence="7" id="KW-0547">Nucleotide-binding</keyword>
<dbReference type="PROSITE" id="PS50885">
    <property type="entry name" value="HAMP"/>
    <property type="match status" value="1"/>
</dbReference>
<keyword evidence="8 16" id="KW-0418">Kinase</keyword>
<evidence type="ECO:0000256" key="11">
    <source>
        <dbReference type="ARBA" id="ARBA00023012"/>
    </source>
</evidence>
<sequence length="490" mass="52270">MKSLQGRLLLVVGITIFLCWAGALTALAMYLSHSNSSVWDDKLRAIATRMLITIPTKATLPKQETPALQLRGNGRADSETLAFQVWLDQSRLLVRTPQAPATPFKADFADGFASPDVGGQRWRVYSVSDSTGKVHVQVGNLHSVIDAQLRHSAFVALALATLLLALVGAGIWWAVRRALAPVVALQASLRRRHHFDLTPLPAAPLPTELHPLVDAFNHVLQQLDQAVEGERRFIGDAAHELRTPLAALQAQAQVALQARSSADKDAALVKLLAVAQRSTRLSEQLLDLARLDAGQHAAHQSQADLSELVLHVVREFDVQAQQQQRSIVLATASCSIDCNVDEIGILLRNLLDNALRYTGPGGRVRIHCAQLAVQGREQVLLEVADDGPGVPPDEHQAIFQRFHRVAGNRARGSGIGLSLVAGIAQLHGARIETGPGLDGRGFGVRVLFPVAAAGAPGDAPGAPAAAHSTPPITPAITPAMTPACQSNQGL</sequence>